<organism evidence="1 2">
    <name type="scientific">Paenibacillus dendritiformis C454</name>
    <dbReference type="NCBI Taxonomy" id="1131935"/>
    <lineage>
        <taxon>Bacteria</taxon>
        <taxon>Bacillati</taxon>
        <taxon>Bacillota</taxon>
        <taxon>Bacilli</taxon>
        <taxon>Bacillales</taxon>
        <taxon>Paenibacillaceae</taxon>
        <taxon>Paenibacillus</taxon>
    </lineage>
</organism>
<dbReference type="PANTHER" id="PTHR32432">
    <property type="entry name" value="CELL DIVISION PROTEIN FTSA-RELATED"/>
    <property type="match status" value="1"/>
</dbReference>
<protein>
    <submittedName>
        <fullName evidence="1">Tfp pilus assembly protein, ATPase PilM</fullName>
    </submittedName>
</protein>
<gene>
    <name evidence="1" type="ORF">PDENDC454_22779</name>
</gene>
<proteinExistence type="predicted"/>
<dbReference type="AlphaFoldDB" id="H3SLU4"/>
<dbReference type="RefSeq" id="WP_006679042.1">
    <property type="nucleotide sequence ID" value="NZ_AHKH01000091.1"/>
</dbReference>
<name>H3SLU4_9BACL</name>
<keyword evidence="2" id="KW-1185">Reference proteome</keyword>
<dbReference type="EMBL" id="AHKH01000091">
    <property type="protein sequence ID" value="EHQ59957.1"/>
    <property type="molecule type" value="Genomic_DNA"/>
</dbReference>
<dbReference type="InterPro" id="IPR050696">
    <property type="entry name" value="FtsA/MreB"/>
</dbReference>
<evidence type="ECO:0000313" key="2">
    <source>
        <dbReference type="Proteomes" id="UP000003900"/>
    </source>
</evidence>
<dbReference type="OrthoDB" id="2690797at2"/>
<accession>H3SLU4</accession>
<dbReference type="Proteomes" id="UP000003900">
    <property type="component" value="Unassembled WGS sequence"/>
</dbReference>
<dbReference type="PATRIC" id="fig|1131935.3.peg.4741"/>
<dbReference type="Gene3D" id="3.30.420.40">
    <property type="match status" value="1"/>
</dbReference>
<sequence length="386" mass="42622">MKLRRNHSRKVGLEINDTWLQAAEISEQPEGIEVIQAERAPLAPGIVEEGRVVQPGLLTAAVSELWRQAGFQSREVYFGIPSSIVLIRHYQLPSAERAELRKMLDMELQLRTRLPFSDPIYDFVIYAVKPSGAADEEEAGNTLPLRHDAQEEAAAGSVMEREDQGLWSRIGRRVRGALHREPAQGQSGARSNVLLAAVPGAEMIRYRDALEAASLQPRVFDIKPLAVDRLLPRISLAEEACTYVTASIHARHTDIFLFHRGQLRLTRSLSIRSGSISRKQREASPSGGAWPGEKDWEAVCEELALELERLVDFYRYSSPQDSEPIQFVFLCGDIDGLGQICPVLGRMLQMPAFVLEAADGLTTSLEAPLHPFAVPISLACGGGGRA</sequence>
<comment type="caution">
    <text evidence="1">The sequence shown here is derived from an EMBL/GenBank/DDBJ whole genome shotgun (WGS) entry which is preliminary data.</text>
</comment>
<reference evidence="1 2" key="1">
    <citation type="journal article" date="2012" name="J. Bacteriol.">
        <title>Genome Sequence of the Pattern-Forming Social Bacterium Paenibacillus dendritiformis C454 Chiral Morphotype.</title>
        <authorList>
            <person name="Sirota-Madi A."/>
            <person name="Olender T."/>
            <person name="Helman Y."/>
            <person name="Brainis I."/>
            <person name="Finkelshtein A."/>
            <person name="Roth D."/>
            <person name="Hagai E."/>
            <person name="Leshkowitz D."/>
            <person name="Brodsky L."/>
            <person name="Galatenko V."/>
            <person name="Nikolaev V."/>
            <person name="Gutnick D.L."/>
            <person name="Lancet D."/>
            <person name="Ben-Jacob E."/>
        </authorList>
    </citation>
    <scope>NUCLEOTIDE SEQUENCE [LARGE SCALE GENOMIC DNA]</scope>
    <source>
        <strain evidence="1 2">C454</strain>
    </source>
</reference>
<evidence type="ECO:0000313" key="1">
    <source>
        <dbReference type="EMBL" id="EHQ59957.1"/>
    </source>
</evidence>
<dbReference type="STRING" id="1131935.PDENDC454_22779"/>
<dbReference type="PANTHER" id="PTHR32432:SF3">
    <property type="entry name" value="ETHANOLAMINE UTILIZATION PROTEIN EUTJ"/>
    <property type="match status" value="1"/>
</dbReference>